<dbReference type="SUPFAM" id="SSF51011">
    <property type="entry name" value="Glycosyl hydrolase domain"/>
    <property type="match status" value="1"/>
</dbReference>
<comment type="catalytic activity">
    <reaction evidence="5">
        <text>Endohydrolysis of (1-&gt;4)-alpha-D-glucosidic linkages in polysaccharides containing three or more (1-&gt;4)-alpha-linked D-glucose units.</text>
        <dbReference type="EC" id="3.2.1.1"/>
    </reaction>
</comment>
<evidence type="ECO:0000313" key="9">
    <source>
        <dbReference type="Proteomes" id="UP000028868"/>
    </source>
</evidence>
<reference evidence="8 9" key="2">
    <citation type="submission" date="2014-05" db="EMBL/GenBank/DDBJ databases">
        <title>Draft genome sequence of Halobacillus karajensis HK-03.</title>
        <authorList>
            <person name="Khelaifia S."/>
            <person name="Croce O."/>
            <person name="Lagier J.C."/>
            <person name="Raoult D."/>
        </authorList>
    </citation>
    <scope>NUCLEOTIDE SEQUENCE [LARGE SCALE GENOMIC DNA]</scope>
    <source>
        <strain evidence="8 9">HD-03</strain>
    </source>
</reference>
<dbReference type="EMBL" id="CCDI010000003">
    <property type="protein sequence ID" value="CDQ24507.1"/>
    <property type="molecule type" value="Genomic_DNA"/>
</dbReference>
<dbReference type="RefSeq" id="WP_035509394.1">
    <property type="nucleotide sequence ID" value="NZ_CCDH010000001.1"/>
</dbReference>
<keyword evidence="5" id="KW-0119">Carbohydrate metabolism</keyword>
<dbReference type="InterPro" id="IPR006046">
    <property type="entry name" value="Alpha_amylase"/>
</dbReference>
<protein>
    <recommendedName>
        <fullName evidence="5">Alpha-amylase</fullName>
        <ecNumber evidence="5">3.2.1.1</ecNumber>
    </recommendedName>
</protein>
<keyword evidence="2 5" id="KW-0378">Hydrolase</keyword>
<dbReference type="InterPro" id="IPR017853">
    <property type="entry name" value="GH"/>
</dbReference>
<evidence type="ECO:0000256" key="6">
    <source>
        <dbReference type="SAM" id="SignalP"/>
    </source>
</evidence>
<dbReference type="InterPro" id="IPR045857">
    <property type="entry name" value="O16G_dom_2"/>
</dbReference>
<dbReference type="PANTHER" id="PTHR10357">
    <property type="entry name" value="ALPHA-AMYLASE FAMILY MEMBER"/>
    <property type="match status" value="1"/>
</dbReference>
<accession>A0A024P823</accession>
<evidence type="ECO:0000256" key="3">
    <source>
        <dbReference type="ARBA" id="ARBA00023295"/>
    </source>
</evidence>
<name>A0A024P823_9BACI</name>
<dbReference type="SMART" id="SM00642">
    <property type="entry name" value="Aamy"/>
    <property type="match status" value="1"/>
</dbReference>
<keyword evidence="6" id="KW-0732">Signal</keyword>
<keyword evidence="3 5" id="KW-0326">Glycosidase</keyword>
<organism evidence="8 9">
    <name type="scientific">Halobacillus karajensis</name>
    <dbReference type="NCBI Taxonomy" id="195088"/>
    <lineage>
        <taxon>Bacteria</taxon>
        <taxon>Bacillati</taxon>
        <taxon>Bacillota</taxon>
        <taxon>Bacilli</taxon>
        <taxon>Bacillales</taxon>
        <taxon>Bacillaceae</taxon>
        <taxon>Halobacillus</taxon>
    </lineage>
</organism>
<dbReference type="CDD" id="cd11316">
    <property type="entry name" value="AmyAc_bac2_AmyA"/>
    <property type="match status" value="1"/>
</dbReference>
<evidence type="ECO:0000259" key="7">
    <source>
        <dbReference type="SMART" id="SM00642"/>
    </source>
</evidence>
<dbReference type="GO" id="GO:0004556">
    <property type="term" value="F:alpha-amylase activity"/>
    <property type="evidence" value="ECO:0007669"/>
    <property type="project" value="UniProtKB-UniRule"/>
</dbReference>
<dbReference type="EC" id="3.2.1.1" evidence="5"/>
<keyword evidence="9" id="KW-1185">Reference proteome</keyword>
<feature type="chain" id="PRO_5001535861" description="Alpha-amylase" evidence="6">
    <location>
        <begin position="26"/>
        <end position="521"/>
    </location>
</feature>
<comment type="caution">
    <text evidence="8">The sequence shown here is derived from an EMBL/GenBank/DDBJ whole genome shotgun (WGS) entry which is preliminary data.</text>
</comment>
<feature type="domain" description="Glycosyl hydrolase family 13 catalytic" evidence="7">
    <location>
        <begin position="42"/>
        <end position="439"/>
    </location>
</feature>
<dbReference type="Proteomes" id="UP000028868">
    <property type="component" value="Unassembled WGS sequence"/>
</dbReference>
<dbReference type="Pfam" id="PF00128">
    <property type="entry name" value="Alpha-amylase"/>
    <property type="match status" value="1"/>
</dbReference>
<proteinExistence type="inferred from homology"/>
<comment type="similarity">
    <text evidence="1 4">Belongs to the glycosyl hydrolase 13 family.</text>
</comment>
<dbReference type="PANTHER" id="PTHR10357:SF179">
    <property type="entry name" value="NEUTRAL AND BASIC AMINO ACID TRANSPORT PROTEIN RBAT"/>
    <property type="match status" value="1"/>
</dbReference>
<evidence type="ECO:0000256" key="2">
    <source>
        <dbReference type="ARBA" id="ARBA00022801"/>
    </source>
</evidence>
<dbReference type="Gene3D" id="3.20.20.80">
    <property type="entry name" value="Glycosidases"/>
    <property type="match status" value="1"/>
</dbReference>
<dbReference type="GO" id="GO:0043169">
    <property type="term" value="F:cation binding"/>
    <property type="evidence" value="ECO:0007669"/>
    <property type="project" value="InterPro"/>
</dbReference>
<gene>
    <name evidence="8" type="ORF">BN983_02791</name>
</gene>
<dbReference type="Gene3D" id="3.90.400.10">
    <property type="entry name" value="Oligo-1,6-glucosidase, Domain 2"/>
    <property type="match status" value="1"/>
</dbReference>
<dbReference type="SUPFAM" id="SSF51445">
    <property type="entry name" value="(Trans)glycosidases"/>
    <property type="match status" value="1"/>
</dbReference>
<dbReference type="Pfam" id="PF23915">
    <property type="entry name" value="SusG_C"/>
    <property type="match status" value="1"/>
</dbReference>
<evidence type="ECO:0000313" key="8">
    <source>
        <dbReference type="EMBL" id="CDQ24507.1"/>
    </source>
</evidence>
<reference evidence="9" key="1">
    <citation type="submission" date="2014-03" db="EMBL/GenBank/DDBJ databases">
        <authorList>
            <person name="Urmite Genomes U."/>
        </authorList>
    </citation>
    <scope>NUCLEOTIDE SEQUENCE [LARGE SCALE GENOMIC DNA]</scope>
    <source>
        <strain evidence="9">HD-03</strain>
    </source>
</reference>
<dbReference type="GO" id="GO:0009313">
    <property type="term" value="P:oligosaccharide catabolic process"/>
    <property type="evidence" value="ECO:0007669"/>
    <property type="project" value="TreeGrafter"/>
</dbReference>
<dbReference type="PRINTS" id="PR00110">
    <property type="entry name" value="ALPHAAMYLASE"/>
</dbReference>
<dbReference type="OrthoDB" id="9805159at2"/>
<dbReference type="AlphaFoldDB" id="A0A024P823"/>
<feature type="signal peptide" evidence="6">
    <location>
        <begin position="1"/>
        <end position="25"/>
    </location>
</feature>
<dbReference type="InterPro" id="IPR006047">
    <property type="entry name" value="GH13_cat_dom"/>
</dbReference>
<evidence type="ECO:0000256" key="1">
    <source>
        <dbReference type="ARBA" id="ARBA00008061"/>
    </source>
</evidence>
<evidence type="ECO:0000256" key="5">
    <source>
        <dbReference type="RuleBase" id="RU361134"/>
    </source>
</evidence>
<dbReference type="InterPro" id="IPR056300">
    <property type="entry name" value="SusG-like_C"/>
</dbReference>
<evidence type="ECO:0000256" key="4">
    <source>
        <dbReference type="RuleBase" id="RU003615"/>
    </source>
</evidence>
<sequence>MSKKKWSATAASFVMAASLSSVVQAEPKQSVSKDNLNGVFYEIYVNSFYDSNEDGHGDLNGITKKLNYLNDGNPHTKKDLQVDGMWLMPINPSPSYHKYDVTDYYSIAPEYGTLQDFHKLAKEAEKLGTKVIMDLVINHTSSEHPWFKQASSDKNSKYRNYYVWANEDTNLDEKGPWGQQVWHKNPNGEGYFYGTFWHGMPDLNFDNPEVREEIKDIGRFWLNQGADGFRLDAAMHIFEGETEEGARKNIEWWNEFRNSMKETNPNAYLVGEVWDEPEVVAPYYQSLDSTFNFDLAQTIVNSVQGGEDLGVVDAAVSTEELYREYNPDKIDATFLTNHDQNRVMSELNGNANKAKTAASILLTLPGNPFIYYGEEIGMTGEKPDELIREPFRWYEGDGPGQTSWEKPIYNTGGDGQSVEAQDKNKNSLLNHYRELIRVRQDHVELEKGNLEPLNIATSQVIAYSRNYQGKSVKVYHNISSQKAEISVSKKDKVVFSSEKGTKKARTTLKVPAYTTVLLEAK</sequence>